<dbReference type="InterPro" id="IPR036388">
    <property type="entry name" value="WH-like_DNA-bd_sf"/>
</dbReference>
<dbReference type="SUPFAM" id="SSF46785">
    <property type="entry name" value="Winged helix' DNA-binding domain"/>
    <property type="match status" value="1"/>
</dbReference>
<accession>A0A5R9BY67</accession>
<feature type="domain" description="WYL" evidence="2">
    <location>
        <begin position="139"/>
        <end position="203"/>
    </location>
</feature>
<dbReference type="Proteomes" id="UP000305541">
    <property type="component" value="Unassembled WGS sequence"/>
</dbReference>
<name>A0A5R9BY67_9LACO</name>
<dbReference type="InterPro" id="IPR013196">
    <property type="entry name" value="HTH_11"/>
</dbReference>
<dbReference type="PROSITE" id="PS52050">
    <property type="entry name" value="WYL"/>
    <property type="match status" value="1"/>
</dbReference>
<dbReference type="RefSeq" id="WP_138473532.1">
    <property type="nucleotide sequence ID" value="NZ_VBTH01000001.1"/>
</dbReference>
<sequence length="311" mass="36697">MKKSERLNQELIFLNNKYSFQSKDLMHEFSISKRTALRDIEALESIGLALYSESGRAGGYRIINQDALIPIYFSNEEIQSIFFALNALNLLSSTPFEKSYPKIQKKLFQTLSEDKQKNISAILKVVHYYNIAPVKKIDNLEQILKSILAERPVALTYTQFKATLIKIQIYELFYRNGIWFTSAYDFDSHLWGTYRCDYMYDLKIDVDSLTTFSLEDLKQMQITYEENFHNIPFKCKLTKFGKELFQKNHYPNMHLEEQNGISYIVGGYNQTEIDYMVHYLITFGTDLQIEFPKQLKRPYLVELQKIINQYQ</sequence>
<proteinExistence type="predicted"/>
<dbReference type="EMBL" id="VBTH01000001">
    <property type="protein sequence ID" value="TLQ05629.1"/>
    <property type="molecule type" value="Genomic_DNA"/>
</dbReference>
<dbReference type="OrthoDB" id="9815009at2"/>
<dbReference type="PANTHER" id="PTHR34580:SF9">
    <property type="entry name" value="SLL5097 PROTEIN"/>
    <property type="match status" value="1"/>
</dbReference>
<feature type="domain" description="Helix-turn-helix type 11" evidence="1">
    <location>
        <begin position="6"/>
        <end position="61"/>
    </location>
</feature>
<dbReference type="InterPro" id="IPR026881">
    <property type="entry name" value="WYL_dom"/>
</dbReference>
<organism evidence="3 4">
    <name type="scientific">Pediococcus stilesii</name>
    <dbReference type="NCBI Taxonomy" id="331679"/>
    <lineage>
        <taxon>Bacteria</taxon>
        <taxon>Bacillati</taxon>
        <taxon>Bacillota</taxon>
        <taxon>Bacilli</taxon>
        <taxon>Lactobacillales</taxon>
        <taxon>Lactobacillaceae</taxon>
        <taxon>Pediococcus</taxon>
    </lineage>
</organism>
<protein>
    <submittedName>
        <fullName evidence="3">WYL domain-containing protein</fullName>
    </submittedName>
</protein>
<dbReference type="Pfam" id="PF13280">
    <property type="entry name" value="WYL"/>
    <property type="match status" value="1"/>
</dbReference>
<evidence type="ECO:0000259" key="1">
    <source>
        <dbReference type="Pfam" id="PF08279"/>
    </source>
</evidence>
<dbReference type="InterPro" id="IPR036390">
    <property type="entry name" value="WH_DNA-bd_sf"/>
</dbReference>
<comment type="caution">
    <text evidence="3">The sequence shown here is derived from an EMBL/GenBank/DDBJ whole genome shotgun (WGS) entry which is preliminary data.</text>
</comment>
<gene>
    <name evidence="3" type="ORF">FEZ51_00135</name>
</gene>
<dbReference type="AlphaFoldDB" id="A0A5R9BY67"/>
<dbReference type="PANTHER" id="PTHR34580">
    <property type="match status" value="1"/>
</dbReference>
<evidence type="ECO:0000259" key="2">
    <source>
        <dbReference type="Pfam" id="PF13280"/>
    </source>
</evidence>
<evidence type="ECO:0000313" key="4">
    <source>
        <dbReference type="Proteomes" id="UP000305541"/>
    </source>
</evidence>
<dbReference type="Pfam" id="PF08279">
    <property type="entry name" value="HTH_11"/>
    <property type="match status" value="1"/>
</dbReference>
<dbReference type="InterPro" id="IPR051534">
    <property type="entry name" value="CBASS_pafABC_assoc_protein"/>
</dbReference>
<dbReference type="Gene3D" id="1.10.10.10">
    <property type="entry name" value="Winged helix-like DNA-binding domain superfamily/Winged helix DNA-binding domain"/>
    <property type="match status" value="1"/>
</dbReference>
<reference evidence="3 4" key="1">
    <citation type="submission" date="2019-05" db="EMBL/GenBank/DDBJ databases">
        <title>The metagenome of a microbial culture collection derived from dairy environment covers the genomic content of the human microbiome.</title>
        <authorList>
            <person name="Roder T."/>
            <person name="Wuthrich D."/>
            <person name="Sattari Z."/>
            <person name="Von Ah U."/>
            <person name="Bar C."/>
            <person name="Ronchi F."/>
            <person name="Macpherson A.J."/>
            <person name="Ganal-Vonarburg S.C."/>
            <person name="Bruggmann R."/>
            <person name="Vergeres G."/>
        </authorList>
    </citation>
    <scope>NUCLEOTIDE SEQUENCE [LARGE SCALE GENOMIC DNA]</scope>
    <source>
        <strain evidence="3 4">FAM 18815</strain>
    </source>
</reference>
<evidence type="ECO:0000313" key="3">
    <source>
        <dbReference type="EMBL" id="TLQ05629.1"/>
    </source>
</evidence>